<dbReference type="InterPro" id="IPR006204">
    <property type="entry name" value="GHMP_kinase_N_dom"/>
</dbReference>
<dbReference type="PRINTS" id="PR00959">
    <property type="entry name" value="MEVGALKINASE"/>
</dbReference>
<evidence type="ECO:0000259" key="5">
    <source>
        <dbReference type="Pfam" id="PF00288"/>
    </source>
</evidence>
<dbReference type="InterPro" id="IPR020568">
    <property type="entry name" value="Ribosomal_Su5_D2-typ_SF"/>
</dbReference>
<name>A0ABQ9YXR1_9CRUS</name>
<keyword evidence="8" id="KW-1185">Reference proteome</keyword>
<keyword evidence="4" id="KW-0067">ATP-binding</keyword>
<evidence type="ECO:0008006" key="9">
    <source>
        <dbReference type="Google" id="ProtNLM"/>
    </source>
</evidence>
<sequence>MWTCVTVTCRDATWASAINEELSILNSQSLLNSQLCVISPDPRGTEGDGEATLNALLVTLERLNNIRDFKNGGTFGEILAESHILIVHHGRSTKNPFCYWPNGTAVLPTQNKNKNGSGLETYLEFITNICHQLKEKASPGVWVASTDLILSGYTKEPFNWPIPSPDALVITLQCQHGDAIYCDSVNLRKQEEGVVDSLSFLLPDENPTELKLNINSGIVYLKSTIATRLLSLSSKCPFHRCTYFGEDNGNQILQLSLFYDLLGPLWVKDKNAYLSAGMNQLRDNIIGITNDGDKVKARSMLWEELHEFQLCASPLHQLNFVNWTALPLGKILRRDSLFPASTDQPAVLNCSIKQNAPAVCINSVIESNLYDNELLMISSSIQSVQPDRFLRLAGRAYLLNTKVDMDEIPEFYLNDNVCMIGYWIRLDKEIKLGRSLFSAVDIPILECSHPRATVFGMDWSGFFLRKGIEPKDVWAPDIGVHSLMTARLFPLTKDVNSWKDLLWLQDIDGVTESRLESWRNSKRYSMEDFYQLCDPEAALRNLRLINTTAILGSISRWPGSLAPYFRRACAENWTDSLLSALDQAALESERRDFPRILAAIADLLASKAGSLSGVRNGPATNKEWIPAFRLLEHSLHDAVLALAHERTKWLGTPELLIRAARHYDRTVHILTRETVKSVQNHMVKNCDISITNRPSVGEWVESECPARLDLSGGWSDTPPICYEIGGSVVNVAILVNGEKPIGARGRRLEKFQLVLVSEGQSEPLVISSIDQLMDYNNPTAPGALLKAALICAGVVQGGCRHDLSQQLEKTLGSGLELHCWSKLPTGSGLGTSSILASALLAVIYHVMGYKFNRSHLIHAVLHIEQLLTTGGGWQDQVAGVMGGCNRGNSFADPNVQVHVEKIQLSEQTVKFMDHRLLLVHTGKVRLAKNLLQNVIRMWYAREEATTDCFNRLIENSYACKNAILQGNIDELCGAVDNYWKHKKLIAPGCEPQMVKNMMHALSDFVYGQSLAGAGGGGFYYGFLKRPEDRSRVESSVTSIEGCQDMIIHRATVDLTGISLKVGGEEVNIP</sequence>
<feature type="domain" description="GHMP kinase N-terminal" evidence="5">
    <location>
        <begin position="806"/>
        <end position="883"/>
    </location>
</feature>
<dbReference type="Pfam" id="PF00288">
    <property type="entry name" value="GHMP_kinases_N"/>
    <property type="match status" value="1"/>
</dbReference>
<dbReference type="InterPro" id="IPR036554">
    <property type="entry name" value="GHMP_kinase_C_sf"/>
</dbReference>
<proteinExistence type="predicted"/>
<dbReference type="EMBL" id="JAOYFB010000001">
    <property type="protein sequence ID" value="KAK4005396.1"/>
    <property type="molecule type" value="Genomic_DNA"/>
</dbReference>
<dbReference type="SUPFAM" id="SSF55060">
    <property type="entry name" value="GHMP Kinase, C-terminal domain"/>
    <property type="match status" value="1"/>
</dbReference>
<accession>A0ABQ9YXR1</accession>
<feature type="domain" description="GDP-fucose pyrophosphorylase" evidence="6">
    <location>
        <begin position="77"/>
        <end position="493"/>
    </location>
</feature>
<dbReference type="PANTHER" id="PTHR32463">
    <property type="entry name" value="L-FUCOSE KINASE"/>
    <property type="match status" value="1"/>
</dbReference>
<gene>
    <name evidence="7" type="ORF">OUZ56_007110</name>
</gene>
<dbReference type="PANTHER" id="PTHR32463:SF0">
    <property type="entry name" value="L-FUCOSE KINASE"/>
    <property type="match status" value="1"/>
</dbReference>
<comment type="caution">
    <text evidence="7">The sequence shown here is derived from an EMBL/GenBank/DDBJ whole genome shotgun (WGS) entry which is preliminary data.</text>
</comment>
<dbReference type="InterPro" id="IPR052203">
    <property type="entry name" value="GHMP_Kinase-Related"/>
</dbReference>
<evidence type="ECO:0000256" key="4">
    <source>
        <dbReference type="ARBA" id="ARBA00022840"/>
    </source>
</evidence>
<dbReference type="InterPro" id="IPR012887">
    <property type="entry name" value="GDP_fucose_pyrophosphorylase"/>
</dbReference>
<keyword evidence="1" id="KW-0808">Transferase</keyword>
<reference evidence="7 8" key="1">
    <citation type="journal article" date="2023" name="Nucleic Acids Res.">
        <title>The hologenome of Daphnia magna reveals possible DNA methylation and microbiome-mediated evolution of the host genome.</title>
        <authorList>
            <person name="Chaturvedi A."/>
            <person name="Li X."/>
            <person name="Dhandapani V."/>
            <person name="Marshall H."/>
            <person name="Kissane S."/>
            <person name="Cuenca-Cambronero M."/>
            <person name="Asole G."/>
            <person name="Calvet F."/>
            <person name="Ruiz-Romero M."/>
            <person name="Marangio P."/>
            <person name="Guigo R."/>
            <person name="Rago D."/>
            <person name="Mirbahai L."/>
            <person name="Eastwood N."/>
            <person name="Colbourne J.K."/>
            <person name="Zhou J."/>
            <person name="Mallon E."/>
            <person name="Orsini L."/>
        </authorList>
    </citation>
    <scope>NUCLEOTIDE SEQUENCE [LARGE SCALE GENOMIC DNA]</scope>
    <source>
        <strain evidence="7">LRV0_1</strain>
    </source>
</reference>
<protein>
    <recommendedName>
        <fullName evidence="9">L-fucose kinase</fullName>
    </recommendedName>
</protein>
<evidence type="ECO:0000313" key="8">
    <source>
        <dbReference type="Proteomes" id="UP001234178"/>
    </source>
</evidence>
<dbReference type="SUPFAM" id="SSF54211">
    <property type="entry name" value="Ribosomal protein S5 domain 2-like"/>
    <property type="match status" value="1"/>
</dbReference>
<evidence type="ECO:0000256" key="3">
    <source>
        <dbReference type="ARBA" id="ARBA00022777"/>
    </source>
</evidence>
<dbReference type="Gene3D" id="3.30.230.120">
    <property type="match status" value="1"/>
</dbReference>
<evidence type="ECO:0000256" key="1">
    <source>
        <dbReference type="ARBA" id="ARBA00022679"/>
    </source>
</evidence>
<evidence type="ECO:0000256" key="2">
    <source>
        <dbReference type="ARBA" id="ARBA00022741"/>
    </source>
</evidence>
<evidence type="ECO:0000313" key="7">
    <source>
        <dbReference type="EMBL" id="KAK4005396.1"/>
    </source>
</evidence>
<dbReference type="Pfam" id="PF07959">
    <property type="entry name" value="Fucose_pyrophosphorylase"/>
    <property type="match status" value="1"/>
</dbReference>
<keyword evidence="2" id="KW-0547">Nucleotide-binding</keyword>
<evidence type="ECO:0000259" key="6">
    <source>
        <dbReference type="Pfam" id="PF07959"/>
    </source>
</evidence>
<organism evidence="7 8">
    <name type="scientific">Daphnia magna</name>
    <dbReference type="NCBI Taxonomy" id="35525"/>
    <lineage>
        <taxon>Eukaryota</taxon>
        <taxon>Metazoa</taxon>
        <taxon>Ecdysozoa</taxon>
        <taxon>Arthropoda</taxon>
        <taxon>Crustacea</taxon>
        <taxon>Branchiopoda</taxon>
        <taxon>Diplostraca</taxon>
        <taxon>Cladocera</taxon>
        <taxon>Anomopoda</taxon>
        <taxon>Daphniidae</taxon>
        <taxon>Daphnia</taxon>
    </lineage>
</organism>
<keyword evidence="3" id="KW-0418">Kinase</keyword>
<dbReference type="Proteomes" id="UP001234178">
    <property type="component" value="Unassembled WGS sequence"/>
</dbReference>